<evidence type="ECO:0000313" key="4">
    <source>
        <dbReference type="EMBL" id="KAF1989806.1"/>
    </source>
</evidence>
<evidence type="ECO:0000256" key="2">
    <source>
        <dbReference type="ARBA" id="ARBA00023043"/>
    </source>
</evidence>
<dbReference type="Pfam" id="PF12796">
    <property type="entry name" value="Ank_2"/>
    <property type="match status" value="2"/>
</dbReference>
<dbReference type="SMART" id="SM00248">
    <property type="entry name" value="ANK"/>
    <property type="match status" value="5"/>
</dbReference>
<dbReference type="EMBL" id="ML977144">
    <property type="protein sequence ID" value="KAF1989806.1"/>
    <property type="molecule type" value="Genomic_DNA"/>
</dbReference>
<dbReference type="PANTHER" id="PTHR24171">
    <property type="entry name" value="ANKYRIN REPEAT DOMAIN-CONTAINING PROTEIN 39-RELATED"/>
    <property type="match status" value="1"/>
</dbReference>
<organism evidence="4 5">
    <name type="scientific">Aulographum hederae CBS 113979</name>
    <dbReference type="NCBI Taxonomy" id="1176131"/>
    <lineage>
        <taxon>Eukaryota</taxon>
        <taxon>Fungi</taxon>
        <taxon>Dikarya</taxon>
        <taxon>Ascomycota</taxon>
        <taxon>Pezizomycotina</taxon>
        <taxon>Dothideomycetes</taxon>
        <taxon>Pleosporomycetidae</taxon>
        <taxon>Aulographales</taxon>
        <taxon>Aulographaceae</taxon>
    </lineage>
</organism>
<name>A0A6G1H9A8_9PEZI</name>
<evidence type="ECO:0000256" key="3">
    <source>
        <dbReference type="PROSITE-ProRule" id="PRU00023"/>
    </source>
</evidence>
<dbReference type="InterPro" id="IPR036770">
    <property type="entry name" value="Ankyrin_rpt-contain_sf"/>
</dbReference>
<dbReference type="OrthoDB" id="539213at2759"/>
<keyword evidence="1" id="KW-0677">Repeat</keyword>
<sequence>MPLGHSLLILAIENGHQSTAKLLLCRDDVDPVFRDDFGRFDLYGNDMDICNNSLETALWTAMSNHSLEIADMLLTKGVNPEVPNRLGMTLLYAAVIDDTPDMVRLLLKHQAKVDRCTSGMTPMYGAVEKGDTDITHALLQHGADANVEDSKGWAPISWAAKAGRTEVVRLLLDFKADVNIRR</sequence>
<feature type="repeat" description="ANK" evidence="3">
    <location>
        <begin position="151"/>
        <end position="182"/>
    </location>
</feature>
<protein>
    <submittedName>
        <fullName evidence="4">Ankyrin</fullName>
    </submittedName>
</protein>
<gene>
    <name evidence="4" type="ORF">K402DRAFT_263805</name>
</gene>
<evidence type="ECO:0000256" key="1">
    <source>
        <dbReference type="ARBA" id="ARBA00022737"/>
    </source>
</evidence>
<dbReference type="Gene3D" id="1.25.40.20">
    <property type="entry name" value="Ankyrin repeat-containing domain"/>
    <property type="match status" value="1"/>
</dbReference>
<dbReference type="PROSITE" id="PS50297">
    <property type="entry name" value="ANK_REP_REGION"/>
    <property type="match status" value="2"/>
</dbReference>
<reference evidence="4" key="1">
    <citation type="journal article" date="2020" name="Stud. Mycol.">
        <title>101 Dothideomycetes genomes: a test case for predicting lifestyles and emergence of pathogens.</title>
        <authorList>
            <person name="Haridas S."/>
            <person name="Albert R."/>
            <person name="Binder M."/>
            <person name="Bloem J."/>
            <person name="Labutti K."/>
            <person name="Salamov A."/>
            <person name="Andreopoulos B."/>
            <person name="Baker S."/>
            <person name="Barry K."/>
            <person name="Bills G."/>
            <person name="Bluhm B."/>
            <person name="Cannon C."/>
            <person name="Castanera R."/>
            <person name="Culley D."/>
            <person name="Daum C."/>
            <person name="Ezra D."/>
            <person name="Gonzalez J."/>
            <person name="Henrissat B."/>
            <person name="Kuo A."/>
            <person name="Liang C."/>
            <person name="Lipzen A."/>
            <person name="Lutzoni F."/>
            <person name="Magnuson J."/>
            <person name="Mondo S."/>
            <person name="Nolan M."/>
            <person name="Ohm R."/>
            <person name="Pangilinan J."/>
            <person name="Park H.-J."/>
            <person name="Ramirez L."/>
            <person name="Alfaro M."/>
            <person name="Sun H."/>
            <person name="Tritt A."/>
            <person name="Yoshinaga Y."/>
            <person name="Zwiers L.-H."/>
            <person name="Turgeon B."/>
            <person name="Goodwin S."/>
            <person name="Spatafora J."/>
            <person name="Crous P."/>
            <person name="Grigoriev I."/>
        </authorList>
    </citation>
    <scope>NUCLEOTIDE SEQUENCE</scope>
    <source>
        <strain evidence="4">CBS 113979</strain>
    </source>
</reference>
<dbReference type="InterPro" id="IPR002110">
    <property type="entry name" value="Ankyrin_rpt"/>
</dbReference>
<dbReference type="Proteomes" id="UP000800041">
    <property type="component" value="Unassembled WGS sequence"/>
</dbReference>
<dbReference type="AlphaFoldDB" id="A0A6G1H9A8"/>
<dbReference type="Pfam" id="PF00023">
    <property type="entry name" value="Ank"/>
    <property type="match status" value="1"/>
</dbReference>
<keyword evidence="2 3" id="KW-0040">ANK repeat</keyword>
<dbReference type="GO" id="GO:0085020">
    <property type="term" value="P:protein K6-linked ubiquitination"/>
    <property type="evidence" value="ECO:0007669"/>
    <property type="project" value="TreeGrafter"/>
</dbReference>
<keyword evidence="5" id="KW-1185">Reference proteome</keyword>
<accession>A0A6G1H9A8</accession>
<proteinExistence type="predicted"/>
<dbReference type="PROSITE" id="PS50088">
    <property type="entry name" value="ANK_REPEAT"/>
    <property type="match status" value="2"/>
</dbReference>
<dbReference type="SUPFAM" id="SSF48403">
    <property type="entry name" value="Ankyrin repeat"/>
    <property type="match status" value="1"/>
</dbReference>
<feature type="repeat" description="ANK" evidence="3">
    <location>
        <begin position="118"/>
        <end position="150"/>
    </location>
</feature>
<evidence type="ECO:0000313" key="5">
    <source>
        <dbReference type="Proteomes" id="UP000800041"/>
    </source>
</evidence>
<dbReference type="GO" id="GO:0004842">
    <property type="term" value="F:ubiquitin-protein transferase activity"/>
    <property type="evidence" value="ECO:0007669"/>
    <property type="project" value="TreeGrafter"/>
</dbReference>
<dbReference type="PANTHER" id="PTHR24171:SF8">
    <property type="entry name" value="BRCA1-ASSOCIATED RING DOMAIN PROTEIN 1"/>
    <property type="match status" value="1"/>
</dbReference>